<dbReference type="EMBL" id="CP053941">
    <property type="protein sequence ID" value="QKG92035.1"/>
    <property type="molecule type" value="Genomic_DNA"/>
</dbReference>
<dbReference type="Pfam" id="PF02350">
    <property type="entry name" value="Epimerase_2"/>
    <property type="match status" value="1"/>
</dbReference>
<keyword evidence="3" id="KW-1185">Reference proteome</keyword>
<dbReference type="RefSeq" id="WP_173228584.1">
    <property type="nucleotide sequence ID" value="NZ_CP053941.1"/>
</dbReference>
<reference evidence="2 3" key="1">
    <citation type="submission" date="2020-05" db="EMBL/GenBank/DDBJ databases">
        <title>Halorubrum RHB-C sp.nov., an extremely halophilic archaeon isolated from solar salt farm.</title>
        <authorList>
            <person name="Ho H."/>
            <person name="Danganan R.E."/>
            <person name="Dedeles G.R."/>
            <person name="Kim S.-G."/>
        </authorList>
    </citation>
    <scope>NUCLEOTIDE SEQUENCE [LARGE SCALE GENOMIC DNA]</scope>
    <source>
        <strain evidence="2 3">RHB-C</strain>
    </source>
</reference>
<dbReference type="PANTHER" id="PTHR43174">
    <property type="entry name" value="UDP-N-ACETYLGLUCOSAMINE 2-EPIMERASE"/>
    <property type="match status" value="1"/>
</dbReference>
<feature type="domain" description="UDP-N-acetylglucosamine 2-epimerase" evidence="1">
    <location>
        <begin position="26"/>
        <end position="360"/>
    </location>
</feature>
<dbReference type="InterPro" id="IPR029767">
    <property type="entry name" value="WecB-like"/>
</dbReference>
<dbReference type="KEGG" id="hsai:HPS36_03905"/>
<dbReference type="Gene3D" id="3.40.50.2000">
    <property type="entry name" value="Glycogen Phosphorylase B"/>
    <property type="match status" value="2"/>
</dbReference>
<dbReference type="AlphaFoldDB" id="A0A7D4BVZ2"/>
<dbReference type="SUPFAM" id="SSF53756">
    <property type="entry name" value="UDP-Glycosyltransferase/glycogen phosphorylase"/>
    <property type="match status" value="1"/>
</dbReference>
<sequence>MSTEPEIVFVVGTRPEIIKTAPVLRAVRDSDALDVHVVHTDQHYDDNMSAAFFEVLNLGMPDEHLGVGSGTQGEQTAKGLMKIERLLGDRSPAAVLAQGDTNAVLSTALSASKLPVDFGHIESGIRSYDRSMPEETNRVLADHVAELNFAPTDVAVENLADEGIEDGVHATGNTVVDACLQHRSFAESESTILDDFGLTAGKFVAVTIHRPVNTDDPDRLTTILEAFDGQAFPVVFPCHPRTRTAIDDLGFEPTGSLRLVEPLDYIDFLNLQANARLVVTDSGGIQEEASILQVPCLTVRPNTERPETVDAGVNKLIPPAALNAEIRKLFGDSEAHEAMRGAPDLYGEGNSGARIADILERRYGA</sequence>
<accession>A0A7D4BVZ2</accession>
<evidence type="ECO:0000313" key="3">
    <source>
        <dbReference type="Proteomes" id="UP000505020"/>
    </source>
</evidence>
<gene>
    <name evidence="2" type="primary">wecB</name>
    <name evidence="2" type="ORF">HPS36_03905</name>
</gene>
<dbReference type="NCBIfam" id="TIGR00236">
    <property type="entry name" value="wecB"/>
    <property type="match status" value="1"/>
</dbReference>
<dbReference type="PANTHER" id="PTHR43174:SF1">
    <property type="entry name" value="UDP-N-ACETYLGLUCOSAMINE 2-EPIMERASE"/>
    <property type="match status" value="1"/>
</dbReference>
<dbReference type="GeneID" id="55594117"/>
<proteinExistence type="predicted"/>
<protein>
    <submittedName>
        <fullName evidence="2">UDP-N-acetylglucosamine 2-epimerase (Non-hydrolyzing)</fullName>
        <ecNumber evidence="2">5.1.3.14</ecNumber>
    </submittedName>
</protein>
<dbReference type="InterPro" id="IPR003331">
    <property type="entry name" value="UDP_GlcNAc_Epimerase_2_dom"/>
</dbReference>
<dbReference type="EC" id="5.1.3.14" evidence="2"/>
<organism evidence="2 3">
    <name type="scientific">Halorubrum salinarum</name>
    <dbReference type="NCBI Taxonomy" id="2739057"/>
    <lineage>
        <taxon>Archaea</taxon>
        <taxon>Methanobacteriati</taxon>
        <taxon>Methanobacteriota</taxon>
        <taxon>Stenosarchaea group</taxon>
        <taxon>Halobacteria</taxon>
        <taxon>Halobacteriales</taxon>
        <taxon>Haloferacaceae</taxon>
        <taxon>Halorubrum</taxon>
    </lineage>
</organism>
<name>A0A7D4BVZ2_9EURY</name>
<keyword evidence="2" id="KW-0413">Isomerase</keyword>
<dbReference type="GO" id="GO:0008761">
    <property type="term" value="F:UDP-N-acetylglucosamine 2-epimerase activity"/>
    <property type="evidence" value="ECO:0007669"/>
    <property type="project" value="UniProtKB-EC"/>
</dbReference>
<evidence type="ECO:0000259" key="1">
    <source>
        <dbReference type="Pfam" id="PF02350"/>
    </source>
</evidence>
<dbReference type="CDD" id="cd03786">
    <property type="entry name" value="GTB_UDP-GlcNAc_2-Epimerase"/>
    <property type="match status" value="1"/>
</dbReference>
<evidence type="ECO:0000313" key="2">
    <source>
        <dbReference type="EMBL" id="QKG92035.1"/>
    </source>
</evidence>
<dbReference type="Proteomes" id="UP000505020">
    <property type="component" value="Chromosome"/>
</dbReference>